<evidence type="ECO:0000259" key="1">
    <source>
        <dbReference type="Pfam" id="PF13521"/>
    </source>
</evidence>
<dbReference type="GO" id="GO:0005525">
    <property type="term" value="F:GTP binding"/>
    <property type="evidence" value="ECO:0007669"/>
    <property type="project" value="TreeGrafter"/>
</dbReference>
<protein>
    <recommendedName>
        <fullName evidence="1">NadR/Ttd14 AAA domain-containing protein</fullName>
    </recommendedName>
</protein>
<dbReference type="InterPro" id="IPR053227">
    <property type="entry name" value="TRPL-trafficking_regulator"/>
</dbReference>
<dbReference type="EMBL" id="DS268543">
    <property type="protein sequence ID" value="EFO88307.1"/>
    <property type="molecule type" value="Genomic_DNA"/>
</dbReference>
<dbReference type="SUPFAM" id="SSF55154">
    <property type="entry name" value="CYTH-like phosphatases"/>
    <property type="match status" value="1"/>
</dbReference>
<dbReference type="PANTHER" id="PTHR34932:SF1">
    <property type="entry name" value="TRPL TRANSLOCATION DEFECT PROTEIN 14"/>
    <property type="match status" value="1"/>
</dbReference>
<dbReference type="Gene3D" id="2.40.320.10">
    <property type="entry name" value="Hypothetical Protein Pfu-838710-001"/>
    <property type="match status" value="1"/>
</dbReference>
<dbReference type="GO" id="GO:0070300">
    <property type="term" value="F:phosphatidic acid binding"/>
    <property type="evidence" value="ECO:0007669"/>
    <property type="project" value="TreeGrafter"/>
</dbReference>
<dbReference type="Proteomes" id="UP000008281">
    <property type="component" value="Unassembled WGS sequence"/>
</dbReference>
<dbReference type="Pfam" id="PF13521">
    <property type="entry name" value="AAA_28"/>
    <property type="match status" value="1"/>
</dbReference>
<dbReference type="GO" id="GO:0045494">
    <property type="term" value="P:photoreceptor cell maintenance"/>
    <property type="evidence" value="ECO:0007669"/>
    <property type="project" value="TreeGrafter"/>
</dbReference>
<evidence type="ECO:0000313" key="2">
    <source>
        <dbReference type="EMBL" id="EFO88307.1"/>
    </source>
</evidence>
<sequence length="413" mass="47292">MEQYPANSATLSTDTPGTSQLPFSNRLFNAILHRIYKIAVTGGPSAGKTTAMEILEKFFKDHGCEVYLVPEAATELQKMGFSFPKLSADRKYNFQKELINMILYLEGALLRVIGKPEGRDIIIIMDRGVMDPSAYSSPEEWSAILKDLGLNEFELKHTRYDHVVHMVTAAEGAPNAYTLETNAVRVETAEQARDIDHKTRQAWIGHQYFDIVDNSGTTNIHDKVNKVIQVICDRMGIPGQVAVPSNKRKWLIEEVDWKNFGVFEEFHTKHIYLVSHEPQVQERIRRRTKAGQSTYTLTRREYNKDCSGYREKRTSCSEAEYNDSLKMKDRKRSSIYKRRRCFVYETMSFNLDLYCTPLPPRAHGVPYLVLEAFTNIPKGTSLPVGSVPPFLRIAKEITDNSEYSMFRLAEYSS</sequence>
<name>E3N6T9_CAERE</name>
<gene>
    <name evidence="2" type="ORF">CRE_08501</name>
</gene>
<accession>E3N6T9</accession>
<dbReference type="SUPFAM" id="SSF52540">
    <property type="entry name" value="P-loop containing nucleoside triphosphate hydrolases"/>
    <property type="match status" value="1"/>
</dbReference>
<dbReference type="eggNOG" id="ENOG502QVQD">
    <property type="taxonomic scope" value="Eukaryota"/>
</dbReference>
<dbReference type="InterPro" id="IPR033469">
    <property type="entry name" value="CYTH-like_dom_sf"/>
</dbReference>
<keyword evidence="3" id="KW-1185">Reference proteome</keyword>
<dbReference type="GO" id="GO:0035091">
    <property type="term" value="F:phosphatidylinositol binding"/>
    <property type="evidence" value="ECO:0007669"/>
    <property type="project" value="TreeGrafter"/>
</dbReference>
<dbReference type="InParanoid" id="E3N6T9"/>
<dbReference type="STRING" id="31234.E3N6T9"/>
<dbReference type="HOGENOM" id="CLU_037796_0_1_1"/>
<proteinExistence type="predicted"/>
<dbReference type="AlphaFoldDB" id="E3N6T9"/>
<organism evidence="3">
    <name type="scientific">Caenorhabditis remanei</name>
    <name type="common">Caenorhabditis vulgaris</name>
    <dbReference type="NCBI Taxonomy" id="31234"/>
    <lineage>
        <taxon>Eukaryota</taxon>
        <taxon>Metazoa</taxon>
        <taxon>Ecdysozoa</taxon>
        <taxon>Nematoda</taxon>
        <taxon>Chromadorea</taxon>
        <taxon>Rhabditida</taxon>
        <taxon>Rhabditina</taxon>
        <taxon>Rhabditomorpha</taxon>
        <taxon>Rhabditoidea</taxon>
        <taxon>Rhabditidae</taxon>
        <taxon>Peloderinae</taxon>
        <taxon>Caenorhabditis</taxon>
    </lineage>
</organism>
<dbReference type="InterPro" id="IPR038727">
    <property type="entry name" value="NadR/Ttd14_AAA_dom"/>
</dbReference>
<evidence type="ECO:0000313" key="3">
    <source>
        <dbReference type="Proteomes" id="UP000008281"/>
    </source>
</evidence>
<dbReference type="InterPro" id="IPR027417">
    <property type="entry name" value="P-loop_NTPase"/>
</dbReference>
<feature type="domain" description="NadR/Ttd14 AAA" evidence="1">
    <location>
        <begin position="37"/>
        <end position="216"/>
    </location>
</feature>
<reference evidence="2" key="1">
    <citation type="submission" date="2007-07" db="EMBL/GenBank/DDBJ databases">
        <title>PCAP assembly of the Caenorhabditis remanei genome.</title>
        <authorList>
            <consortium name="The Caenorhabditis remanei Sequencing Consortium"/>
            <person name="Wilson R.K."/>
        </authorList>
    </citation>
    <scope>NUCLEOTIDE SEQUENCE [LARGE SCALE GENOMIC DNA]</scope>
    <source>
        <strain evidence="2">PB4641</strain>
    </source>
</reference>
<dbReference type="PANTHER" id="PTHR34932">
    <property type="entry name" value="TRPL TRANSLOCATION DEFECT PROTEIN 14"/>
    <property type="match status" value="1"/>
</dbReference>
<dbReference type="Gene3D" id="3.40.50.300">
    <property type="entry name" value="P-loop containing nucleotide triphosphate hydrolases"/>
    <property type="match status" value="1"/>
</dbReference>
<dbReference type="OrthoDB" id="6375174at2759"/>